<evidence type="ECO:0000256" key="5">
    <source>
        <dbReference type="ARBA" id="ARBA00023242"/>
    </source>
</evidence>
<keyword evidence="2" id="KW-0479">Metal-binding</keyword>
<dbReference type="InterPro" id="IPR019786">
    <property type="entry name" value="Zinc_finger_PHD-type_CS"/>
</dbReference>
<dbReference type="GO" id="GO:0008270">
    <property type="term" value="F:zinc ion binding"/>
    <property type="evidence" value="ECO:0007669"/>
    <property type="project" value="UniProtKB-KW"/>
</dbReference>
<dbReference type="InterPro" id="IPR028941">
    <property type="entry name" value="WHIM2_dom"/>
</dbReference>
<feature type="coiled-coil region" evidence="7">
    <location>
        <begin position="729"/>
        <end position="767"/>
    </location>
</feature>
<feature type="region of interest" description="Disordered" evidence="8">
    <location>
        <begin position="55"/>
        <end position="83"/>
    </location>
</feature>
<dbReference type="Gene3D" id="3.30.40.10">
    <property type="entry name" value="Zinc/RING finger domain, C3HC4 (zinc finger)"/>
    <property type="match status" value="2"/>
</dbReference>
<protein>
    <submittedName>
        <fullName evidence="12">Tyrosine-protein kinase BAZ1B</fullName>
    </submittedName>
</protein>
<keyword evidence="3 6" id="KW-0863">Zinc-finger</keyword>
<keyword evidence="4" id="KW-0862">Zinc</keyword>
<dbReference type="PROSITE" id="PS50827">
    <property type="entry name" value="DDT"/>
    <property type="match status" value="1"/>
</dbReference>
<proteinExistence type="predicted"/>
<sequence>MKISSKTDVSPTSKCKMPQKVVELSSDSDDEPIAKKIKIDEKKVDRLKKEKCIKKSTNMVSKKVPRTKPASAKQVTLPRPGHQSLTSIKGKLSALKSYLIQPPTSSPLSSSKFSSTALPKMPTLLPQQDRTAATWNEAIIKAYQAVQNSKQLGSLLKNKPATSCSMPHLMKNLPSTSKVPLITAKPFSLDHLVIKCVSNRAFRGKYLLKTYLMLEPKKFFGAVRFNPDEQKISRYCPAKITNLLLPQLVMCVGYPDGYFEKGISGCEKIYGYIRIFSLFKKEAPHVKKLGANAVNLFQTKSKDLATCSVVNQQKACSTSVKPCNIVISPINRENIVRSNITRQKLQLIEPFIELSRLEARWNDCIADVQKVRFYRDTATSVVNILTRSELQTIRDQELRKDILARYEAKIDRHRMIGMSDEERSRYLKDKYNLQRQVRRAELAIGNFKLPVPKTQLIPSDCDLLSGDYGDVLMIADFITGYADLLTPKDSFQINADTIIQGLRTAETSGFELAGRLFVVYVETLIQNESPLELGTALDDVPVNIFTSTELVRLLCIPPSSRIDDGSDSGFDASSSFNETLNDQNLEKLSTCDFYTLPPRMLLSIIVFLQDKLLQSPIFDDFLREKEDELTEAWKEKIDSLADLRKFRSEAPKNYKVISNFGSVKKTEVSDASALFKSDSKTDLTAKDNSVALKQEDISTTEDRVSSPATTTDLSDVESMIYKVKNRRAISQKEKEKRVEEERLEKERRMYEAALQSKENRVAAAAKKLAKMQAFFKSTFRCEPIGFDRDHNRYWFLPNSASDRIFVEKIKYPGASSKILESKNGIDPMETEKVEMKIGNETEDKIESEPGATPGEEKIKNAHEKFKEFIASELIACELKIRSGGLGGVEDFDTWKVKVQTAENIADMGHCLIEMRNNIRPSLLKGIMSSKKVKRDQAEISDNQYEHQHYALKTAAEHKVEAHAKSWLSAITSCQTWSRLTVLYYILHSCIMWDKSVENAPCKVCRKRKDDDLTILCDECNECYHIYCLRPPLKRIPQGDWFCTKCRPKRNKELRSHRCDEEDVEKEERHDDVCTNCKAGASDDNPLMECSACPCVFHMDCHRPPLKHEPRSGWKCCVCTKGEIFTCMRSGRSRR</sequence>
<organism evidence="11 12">
    <name type="scientific">Romanomermis culicivorax</name>
    <name type="common">Nematode worm</name>
    <dbReference type="NCBI Taxonomy" id="13658"/>
    <lineage>
        <taxon>Eukaryota</taxon>
        <taxon>Metazoa</taxon>
        <taxon>Ecdysozoa</taxon>
        <taxon>Nematoda</taxon>
        <taxon>Enoplea</taxon>
        <taxon>Dorylaimia</taxon>
        <taxon>Mermithida</taxon>
        <taxon>Mermithoidea</taxon>
        <taxon>Mermithidae</taxon>
        <taxon>Romanomermis</taxon>
    </lineage>
</organism>
<evidence type="ECO:0000256" key="6">
    <source>
        <dbReference type="PROSITE-ProRule" id="PRU00146"/>
    </source>
</evidence>
<dbReference type="InterPro" id="IPR001965">
    <property type="entry name" value="Znf_PHD"/>
</dbReference>
<evidence type="ECO:0000256" key="7">
    <source>
        <dbReference type="SAM" id="Coils"/>
    </source>
</evidence>
<evidence type="ECO:0000256" key="1">
    <source>
        <dbReference type="ARBA" id="ARBA00004123"/>
    </source>
</evidence>
<dbReference type="SUPFAM" id="SSF57903">
    <property type="entry name" value="FYVE/PHD zinc finger"/>
    <property type="match status" value="2"/>
</dbReference>
<dbReference type="PROSITE" id="PS50016">
    <property type="entry name" value="ZF_PHD_2"/>
    <property type="match status" value="2"/>
</dbReference>
<evidence type="ECO:0000256" key="2">
    <source>
        <dbReference type="ARBA" id="ARBA00022723"/>
    </source>
</evidence>
<dbReference type="Proteomes" id="UP000887565">
    <property type="component" value="Unplaced"/>
</dbReference>
<dbReference type="PANTHER" id="PTHR46802">
    <property type="entry name" value="TYROSINE-PROTEIN KINASE BAZ1B"/>
    <property type="match status" value="1"/>
</dbReference>
<dbReference type="InterPro" id="IPR018501">
    <property type="entry name" value="DDT_dom"/>
</dbReference>
<dbReference type="SMART" id="SM00249">
    <property type="entry name" value="PHD"/>
    <property type="match status" value="2"/>
</dbReference>
<evidence type="ECO:0000256" key="8">
    <source>
        <dbReference type="SAM" id="MobiDB-lite"/>
    </source>
</evidence>
<evidence type="ECO:0000256" key="4">
    <source>
        <dbReference type="ARBA" id="ARBA00022833"/>
    </source>
</evidence>
<dbReference type="InterPro" id="IPR019787">
    <property type="entry name" value="Znf_PHD-finger"/>
</dbReference>
<feature type="domain" description="PHD-type" evidence="9">
    <location>
        <begin position="1070"/>
        <end position="1121"/>
    </location>
</feature>
<evidence type="ECO:0000259" key="10">
    <source>
        <dbReference type="PROSITE" id="PS50827"/>
    </source>
</evidence>
<dbReference type="InterPro" id="IPR011011">
    <property type="entry name" value="Znf_FYVE_PHD"/>
</dbReference>
<dbReference type="AlphaFoldDB" id="A0A915HKW0"/>
<feature type="domain" description="PHD-type" evidence="9">
    <location>
        <begin position="998"/>
        <end position="1048"/>
    </location>
</feature>
<evidence type="ECO:0000259" key="9">
    <source>
        <dbReference type="PROSITE" id="PS50016"/>
    </source>
</evidence>
<keyword evidence="11" id="KW-1185">Reference proteome</keyword>
<keyword evidence="5" id="KW-0539">Nucleus</keyword>
<comment type="subcellular location">
    <subcellularLocation>
        <location evidence="1">Nucleus</location>
    </subcellularLocation>
</comment>
<evidence type="ECO:0000256" key="3">
    <source>
        <dbReference type="ARBA" id="ARBA00022771"/>
    </source>
</evidence>
<dbReference type="OMA" id="GNNDENC"/>
<evidence type="ECO:0000313" key="12">
    <source>
        <dbReference type="WBParaSite" id="nRc.2.0.1.t01977-RA"/>
    </source>
</evidence>
<dbReference type="GO" id="GO:0042393">
    <property type="term" value="F:histone binding"/>
    <property type="evidence" value="ECO:0007669"/>
    <property type="project" value="TreeGrafter"/>
</dbReference>
<dbReference type="InterPro" id="IPR013083">
    <property type="entry name" value="Znf_RING/FYVE/PHD"/>
</dbReference>
<feature type="domain" description="DDT" evidence="10">
    <location>
        <begin position="465"/>
        <end position="530"/>
    </location>
</feature>
<name>A0A915HKW0_ROMCU</name>
<dbReference type="PANTHER" id="PTHR46802:SF1">
    <property type="entry name" value="TYROSINE-PROTEIN KINASE BAZ1B"/>
    <property type="match status" value="1"/>
</dbReference>
<feature type="compositionally biased region" description="Polar residues" evidence="8">
    <location>
        <begin position="1"/>
        <end position="13"/>
    </location>
</feature>
<accession>A0A915HKW0</accession>
<keyword evidence="7" id="KW-0175">Coiled coil</keyword>
<dbReference type="Pfam" id="PF00628">
    <property type="entry name" value="PHD"/>
    <property type="match status" value="1"/>
</dbReference>
<reference evidence="12" key="1">
    <citation type="submission" date="2022-11" db="UniProtKB">
        <authorList>
            <consortium name="WormBaseParasite"/>
        </authorList>
    </citation>
    <scope>IDENTIFICATION</scope>
</reference>
<dbReference type="PROSITE" id="PS01359">
    <property type="entry name" value="ZF_PHD_1"/>
    <property type="match status" value="1"/>
</dbReference>
<evidence type="ECO:0000313" key="11">
    <source>
        <dbReference type="Proteomes" id="UP000887565"/>
    </source>
</evidence>
<dbReference type="GO" id="GO:0090535">
    <property type="term" value="C:WICH complex"/>
    <property type="evidence" value="ECO:0007669"/>
    <property type="project" value="InterPro"/>
</dbReference>
<dbReference type="WBParaSite" id="nRc.2.0.1.t01977-RA">
    <property type="protein sequence ID" value="nRc.2.0.1.t01977-RA"/>
    <property type="gene ID" value="nRc.2.0.1.g01977"/>
</dbReference>
<dbReference type="Pfam" id="PF15613">
    <property type="entry name" value="WSD"/>
    <property type="match status" value="1"/>
</dbReference>
<dbReference type="GO" id="GO:0140801">
    <property type="term" value="F:histone H2AXY142 kinase activity"/>
    <property type="evidence" value="ECO:0007669"/>
    <property type="project" value="InterPro"/>
</dbReference>
<feature type="region of interest" description="Disordered" evidence="8">
    <location>
        <begin position="1"/>
        <end position="30"/>
    </location>
</feature>
<dbReference type="GO" id="GO:0006974">
    <property type="term" value="P:DNA damage response"/>
    <property type="evidence" value="ECO:0007669"/>
    <property type="project" value="TreeGrafter"/>
</dbReference>
<dbReference type="InterPro" id="IPR047174">
    <property type="entry name" value="BAZ1B"/>
</dbReference>